<organism evidence="2 3">
    <name type="scientific">Sediminicurvatus halobius</name>
    <dbReference type="NCBI Taxonomy" id="2182432"/>
    <lineage>
        <taxon>Bacteria</taxon>
        <taxon>Pseudomonadati</taxon>
        <taxon>Pseudomonadota</taxon>
        <taxon>Gammaproteobacteria</taxon>
        <taxon>Chromatiales</taxon>
        <taxon>Ectothiorhodospiraceae</taxon>
        <taxon>Sediminicurvatus</taxon>
    </lineage>
</organism>
<dbReference type="SUPFAM" id="SSF52540">
    <property type="entry name" value="P-loop containing nucleoside triphosphate hydrolases"/>
    <property type="match status" value="1"/>
</dbReference>
<evidence type="ECO:0000313" key="2">
    <source>
        <dbReference type="EMBL" id="PWG61356.1"/>
    </source>
</evidence>
<dbReference type="Proteomes" id="UP000245474">
    <property type="component" value="Unassembled WGS sequence"/>
</dbReference>
<dbReference type="GO" id="GO:0008146">
    <property type="term" value="F:sulfotransferase activity"/>
    <property type="evidence" value="ECO:0007669"/>
    <property type="project" value="InterPro"/>
</dbReference>
<name>A0A2U2MX30_9GAMM</name>
<accession>A0A2U2MX30</accession>
<keyword evidence="1 2" id="KW-0808">Transferase</keyword>
<reference evidence="2 3" key="1">
    <citation type="submission" date="2018-05" db="EMBL/GenBank/DDBJ databases">
        <title>Spiribacter halobius sp. nov., a moderately halophilic bacterium isolated from marine solar saltern.</title>
        <authorList>
            <person name="Zheng W.-S."/>
            <person name="Lu D.-C."/>
            <person name="Du Z.-J."/>
        </authorList>
    </citation>
    <scope>NUCLEOTIDE SEQUENCE [LARGE SCALE GENOMIC DNA]</scope>
    <source>
        <strain evidence="2 3">E85</strain>
    </source>
</reference>
<proteinExistence type="predicted"/>
<dbReference type="PANTHER" id="PTHR10605">
    <property type="entry name" value="HEPARAN SULFATE SULFOTRANSFERASE"/>
    <property type="match status" value="1"/>
</dbReference>
<dbReference type="Gene3D" id="3.40.50.300">
    <property type="entry name" value="P-loop containing nucleotide triphosphate hydrolases"/>
    <property type="match status" value="1"/>
</dbReference>
<dbReference type="PANTHER" id="PTHR10605:SF56">
    <property type="entry name" value="BIFUNCTIONAL HEPARAN SULFATE N-DEACETYLASE_N-SULFOTRANSFERASE"/>
    <property type="match status" value="1"/>
</dbReference>
<dbReference type="AlphaFoldDB" id="A0A2U2MX30"/>
<gene>
    <name evidence="2" type="ORF">DEM34_16895</name>
</gene>
<comment type="caution">
    <text evidence="2">The sequence shown here is derived from an EMBL/GenBank/DDBJ whole genome shotgun (WGS) entry which is preliminary data.</text>
</comment>
<sequence length="294" mass="33832">MRKPDFFILGAPKCATSSLAQWLSEHPSVYFSPRKEPHFFNRDGIPGTATLADYESLFADADERHRAVGEGSTHYLYSRVAVDNILDYQPDARFIVCLRNPMEMAPALHDECLRQGWETVRGFERAWRLQERRRAGRRVPFTARGDPERLLYGPYCRLGEQLERLYGRVERERVLPILVDDLREDPGREYRRVLAFLGAGDDGRDAFPAVNTAPQTRSVALSLLIRGTSLLRDRLWLPKDWGLAAAMRRLNTRPARRAPLDTAMRDELRDYFADDVERLGTLLDRDLSGWLARS</sequence>
<evidence type="ECO:0000313" key="3">
    <source>
        <dbReference type="Proteomes" id="UP000245474"/>
    </source>
</evidence>
<keyword evidence="3" id="KW-1185">Reference proteome</keyword>
<dbReference type="InterPro" id="IPR027417">
    <property type="entry name" value="P-loop_NTPase"/>
</dbReference>
<evidence type="ECO:0000256" key="1">
    <source>
        <dbReference type="ARBA" id="ARBA00022679"/>
    </source>
</evidence>
<dbReference type="OrthoDB" id="9075305at2"/>
<dbReference type="InterPro" id="IPR037359">
    <property type="entry name" value="NST/OST"/>
</dbReference>
<protein>
    <submittedName>
        <fullName evidence="2">Sulfotransferase</fullName>
    </submittedName>
</protein>
<dbReference type="EMBL" id="QFFI01000038">
    <property type="protein sequence ID" value="PWG61356.1"/>
    <property type="molecule type" value="Genomic_DNA"/>
</dbReference>